<dbReference type="AlphaFoldDB" id="A0A1J7JYF1"/>
<dbReference type="Pfam" id="PF11066">
    <property type="entry name" value="DUF2867"/>
    <property type="match status" value="1"/>
</dbReference>
<organism evidence="1 2">
    <name type="scientific">Coniochaeta ligniaria NRRL 30616</name>
    <dbReference type="NCBI Taxonomy" id="1408157"/>
    <lineage>
        <taxon>Eukaryota</taxon>
        <taxon>Fungi</taxon>
        <taxon>Dikarya</taxon>
        <taxon>Ascomycota</taxon>
        <taxon>Pezizomycotina</taxon>
        <taxon>Sordariomycetes</taxon>
        <taxon>Sordariomycetidae</taxon>
        <taxon>Coniochaetales</taxon>
        <taxon>Coniochaetaceae</taxon>
        <taxon>Coniochaeta</taxon>
    </lineage>
</organism>
<dbReference type="InterPro" id="IPR021295">
    <property type="entry name" value="DUF2867"/>
</dbReference>
<dbReference type="EMBL" id="KV875094">
    <property type="protein sequence ID" value="OIW32850.1"/>
    <property type="molecule type" value="Genomic_DNA"/>
</dbReference>
<protein>
    <recommendedName>
        <fullName evidence="3">DUF2867 domain-containing protein</fullName>
    </recommendedName>
</protein>
<evidence type="ECO:0008006" key="3">
    <source>
        <dbReference type="Google" id="ProtNLM"/>
    </source>
</evidence>
<name>A0A1J7JYF1_9PEZI</name>
<gene>
    <name evidence="1" type="ORF">CONLIGDRAFT_676669</name>
</gene>
<reference evidence="1 2" key="1">
    <citation type="submission" date="2016-10" db="EMBL/GenBank/DDBJ databases">
        <title>Draft genome sequence of Coniochaeta ligniaria NRRL30616, a lignocellulolytic fungus for bioabatement of inhibitors in plant biomass hydrolysates.</title>
        <authorList>
            <consortium name="DOE Joint Genome Institute"/>
            <person name="Jimenez D.J."/>
            <person name="Hector R.E."/>
            <person name="Riley R."/>
            <person name="Sun H."/>
            <person name="Grigoriev I.V."/>
            <person name="Van Elsas J.D."/>
            <person name="Nichols N.N."/>
        </authorList>
    </citation>
    <scope>NUCLEOTIDE SEQUENCE [LARGE SCALE GENOMIC DNA]</scope>
    <source>
        <strain evidence="1 2">NRRL 30616</strain>
    </source>
</reference>
<keyword evidence="2" id="KW-1185">Reference proteome</keyword>
<evidence type="ECO:0000313" key="2">
    <source>
        <dbReference type="Proteomes" id="UP000182658"/>
    </source>
</evidence>
<proteinExistence type="predicted"/>
<dbReference type="Proteomes" id="UP000182658">
    <property type="component" value="Unassembled WGS sequence"/>
</dbReference>
<evidence type="ECO:0000313" key="1">
    <source>
        <dbReference type="EMBL" id="OIW32850.1"/>
    </source>
</evidence>
<dbReference type="OrthoDB" id="5350490at2759"/>
<dbReference type="InParanoid" id="A0A1J7JYF1"/>
<accession>A0A1J7JYF1</accession>
<sequence length="194" mass="21506">MPLAPVRTVPFPSESALSSSYKRAYFIDAFSVTLPAHGSRRQYTPDALAQALFCNPPSWFSLLMWIRDRVMSILGVKTSTEIRAAADKSGVETVAVFPIVSRTETEIVLGEDDSHLDFRTSILIRENQLGATSDKDGYGRGEEIVATTVVHCHGLLGRAYITIIKPFHVLIVKYSLARVPDRIAANDCYSQKCR</sequence>